<sequence>MASSCFHVKEEDEG</sequence>
<dbReference type="EMBL" id="LXQA010595132">
    <property type="protein sequence ID" value="MCI61191.1"/>
    <property type="molecule type" value="Genomic_DNA"/>
</dbReference>
<proteinExistence type="predicted"/>
<name>A0A392TJ88_9FABA</name>
<evidence type="ECO:0000313" key="1">
    <source>
        <dbReference type="EMBL" id="MCI61191.1"/>
    </source>
</evidence>
<protein>
    <submittedName>
        <fullName evidence="1">Uncharacterized protein</fullName>
    </submittedName>
</protein>
<reference evidence="1 2" key="1">
    <citation type="journal article" date="2018" name="Front. Plant Sci.">
        <title>Red Clover (Trifolium pratense) and Zigzag Clover (T. medium) - A Picture of Genomic Similarities and Differences.</title>
        <authorList>
            <person name="Dluhosova J."/>
            <person name="Istvanek J."/>
            <person name="Nedelnik J."/>
            <person name="Repkova J."/>
        </authorList>
    </citation>
    <scope>NUCLEOTIDE SEQUENCE [LARGE SCALE GENOMIC DNA]</scope>
    <source>
        <strain evidence="2">cv. 10/8</strain>
        <tissue evidence="1">Leaf</tissue>
    </source>
</reference>
<accession>A0A392TJ88</accession>
<evidence type="ECO:0000313" key="2">
    <source>
        <dbReference type="Proteomes" id="UP000265520"/>
    </source>
</evidence>
<dbReference type="Proteomes" id="UP000265520">
    <property type="component" value="Unassembled WGS sequence"/>
</dbReference>
<keyword evidence="2" id="KW-1185">Reference proteome</keyword>
<organism evidence="1 2">
    <name type="scientific">Trifolium medium</name>
    <dbReference type="NCBI Taxonomy" id="97028"/>
    <lineage>
        <taxon>Eukaryota</taxon>
        <taxon>Viridiplantae</taxon>
        <taxon>Streptophyta</taxon>
        <taxon>Embryophyta</taxon>
        <taxon>Tracheophyta</taxon>
        <taxon>Spermatophyta</taxon>
        <taxon>Magnoliopsida</taxon>
        <taxon>eudicotyledons</taxon>
        <taxon>Gunneridae</taxon>
        <taxon>Pentapetalae</taxon>
        <taxon>rosids</taxon>
        <taxon>fabids</taxon>
        <taxon>Fabales</taxon>
        <taxon>Fabaceae</taxon>
        <taxon>Papilionoideae</taxon>
        <taxon>50 kb inversion clade</taxon>
        <taxon>NPAAA clade</taxon>
        <taxon>Hologalegina</taxon>
        <taxon>IRL clade</taxon>
        <taxon>Trifolieae</taxon>
        <taxon>Trifolium</taxon>
    </lineage>
</organism>
<comment type="caution">
    <text evidence="1">The sequence shown here is derived from an EMBL/GenBank/DDBJ whole genome shotgun (WGS) entry which is preliminary data.</text>
</comment>
<feature type="non-terminal residue" evidence="1">
    <location>
        <position position="14"/>
    </location>
</feature>